<dbReference type="GO" id="GO:0015421">
    <property type="term" value="F:ABC-type oligopeptide transporter activity"/>
    <property type="evidence" value="ECO:0007669"/>
    <property type="project" value="TreeGrafter"/>
</dbReference>
<evidence type="ECO:0000256" key="3">
    <source>
        <dbReference type="ARBA" id="ARBA00022692"/>
    </source>
</evidence>
<keyword evidence="12" id="KW-1185">Reference proteome</keyword>
<dbReference type="EMBL" id="AKKV01000036">
    <property type="protein sequence ID" value="EIT84270.1"/>
    <property type="molecule type" value="Genomic_DNA"/>
</dbReference>
<feature type="transmembrane region" description="Helical" evidence="8">
    <location>
        <begin position="124"/>
        <end position="141"/>
    </location>
</feature>
<evidence type="ECO:0000259" key="10">
    <source>
        <dbReference type="PROSITE" id="PS50929"/>
    </source>
</evidence>
<dbReference type="PANTHER" id="PTHR43394:SF1">
    <property type="entry name" value="ATP-BINDING CASSETTE SUB-FAMILY B MEMBER 10, MITOCHONDRIAL"/>
    <property type="match status" value="1"/>
</dbReference>
<dbReference type="InterPro" id="IPR017871">
    <property type="entry name" value="ABC_transporter-like_CS"/>
</dbReference>
<dbReference type="GO" id="GO:0005524">
    <property type="term" value="F:ATP binding"/>
    <property type="evidence" value="ECO:0007669"/>
    <property type="project" value="UniProtKB-KW"/>
</dbReference>
<evidence type="ECO:0000256" key="2">
    <source>
        <dbReference type="ARBA" id="ARBA00005417"/>
    </source>
</evidence>
<dbReference type="InterPro" id="IPR036640">
    <property type="entry name" value="ABC1_TM_sf"/>
</dbReference>
<evidence type="ECO:0000256" key="1">
    <source>
        <dbReference type="ARBA" id="ARBA00004651"/>
    </source>
</evidence>
<feature type="domain" description="ABC transmembrane type-1" evidence="10">
    <location>
        <begin position="1"/>
        <end position="265"/>
    </location>
</feature>
<organism evidence="11 12">
    <name type="scientific">Fictibacillus macauensis ZFHKF-1</name>
    <dbReference type="NCBI Taxonomy" id="1196324"/>
    <lineage>
        <taxon>Bacteria</taxon>
        <taxon>Bacillati</taxon>
        <taxon>Bacillota</taxon>
        <taxon>Bacilli</taxon>
        <taxon>Bacillales</taxon>
        <taxon>Fictibacillaceae</taxon>
        <taxon>Fictibacillus</taxon>
    </lineage>
</organism>
<dbReference type="InterPro" id="IPR027417">
    <property type="entry name" value="P-loop_NTPase"/>
</dbReference>
<feature type="transmembrane region" description="Helical" evidence="8">
    <location>
        <begin position="101"/>
        <end position="118"/>
    </location>
</feature>
<gene>
    <name evidence="11" type="ORF">A374_15828</name>
</gene>
<reference evidence="11 12" key="1">
    <citation type="journal article" date="2012" name="J. Bacteriol.">
        <title>Genome of Bacillus macauensis ZFHKF-1, a Long-Chain-Forming Bacterium.</title>
        <authorList>
            <person name="Cai L."/>
            <person name="Zhang T."/>
        </authorList>
    </citation>
    <scope>NUCLEOTIDE SEQUENCE [LARGE SCALE GENOMIC DNA]</scope>
    <source>
        <strain evidence="11 12">ZFHKF-1</strain>
    </source>
</reference>
<comment type="subcellular location">
    <subcellularLocation>
        <location evidence="1">Cell membrane</location>
        <topology evidence="1">Multi-pass membrane protein</topology>
    </subcellularLocation>
</comment>
<dbReference type="GO" id="GO:0016887">
    <property type="term" value="F:ATP hydrolysis activity"/>
    <property type="evidence" value="ECO:0007669"/>
    <property type="project" value="InterPro"/>
</dbReference>
<dbReference type="Proteomes" id="UP000004080">
    <property type="component" value="Unassembled WGS sequence"/>
</dbReference>
<evidence type="ECO:0000256" key="7">
    <source>
        <dbReference type="ARBA" id="ARBA00023136"/>
    </source>
</evidence>
<dbReference type="AlphaFoldDB" id="I8UBF2"/>
<keyword evidence="5 11" id="KW-0067">ATP-binding</keyword>
<dbReference type="STRING" id="1196324.A374_15828"/>
<keyword evidence="6 8" id="KW-1133">Transmembrane helix</keyword>
<dbReference type="PATRIC" id="fig|1196324.3.peg.3238"/>
<keyword evidence="3 8" id="KW-0812">Transmembrane</keyword>
<dbReference type="SMART" id="SM00382">
    <property type="entry name" value="AAA"/>
    <property type="match status" value="1"/>
</dbReference>
<evidence type="ECO:0000256" key="8">
    <source>
        <dbReference type="SAM" id="Phobius"/>
    </source>
</evidence>
<name>I8UBF2_9BACL</name>
<evidence type="ECO:0000313" key="12">
    <source>
        <dbReference type="Proteomes" id="UP000004080"/>
    </source>
</evidence>
<evidence type="ECO:0000256" key="5">
    <source>
        <dbReference type="ARBA" id="ARBA00022840"/>
    </source>
</evidence>
<dbReference type="CDD" id="cd18549">
    <property type="entry name" value="ABC_6TM_YwjA_like"/>
    <property type="match status" value="1"/>
</dbReference>
<sequence>MAMNHVIDDLLPTNNWRWITFACIALLAVFLIGTVMNYVVAYFGHCLGVNIETDMRRDLFARLQRHSFSFFDNHKTGHLVSRLTNDLMDIGEVAHHGPEDLFIAFMTIIGSFSIMFSINWKLALILAVAVPIIIVVSLYYSKKMSNAFHNMYGKIAGYNARIENNIGGIRIVQSFTKEDHEIALFQDTNAKFRSAKLGAYKIMARSSSINFALMKVILLLVLGCGSWFVIQKEMSYGEFVAFVMLSTVFIAPVKHINQILELLPKGYAGFKRYLEMMDLEPDIQDAKDAIEMPRMRGAVTFSDVHFQYEASQEVLQQLSFSVKPGETLALVGPSGGGKTTICSLIPRFYDVTSGSITIDDIDLRDMTLASLRSQIGVVQQDLYLFDGSIADNIRYGNFEATEEQVWDAVRNAQLEELVASLPEGLQTMIGERGVKLSGGQKQRISIARMFLKDPAILILDEATSALDTKTERAIQVALDQLTKDRTTFIIAHRLSTIRNADKIIVVRDGHIEEEGSHERLMNEEGHYYQLLQTQTV</sequence>
<comment type="caution">
    <text evidence="11">The sequence shown here is derived from an EMBL/GenBank/DDBJ whole genome shotgun (WGS) entry which is preliminary data.</text>
</comment>
<accession>I8UBF2</accession>
<dbReference type="InterPro" id="IPR011527">
    <property type="entry name" value="ABC1_TM_dom"/>
</dbReference>
<keyword evidence="4" id="KW-0547">Nucleotide-binding</keyword>
<keyword evidence="7 8" id="KW-0472">Membrane</keyword>
<feature type="transmembrane region" description="Helical" evidence="8">
    <location>
        <begin position="211"/>
        <end position="230"/>
    </location>
</feature>
<dbReference type="FunFam" id="3.40.50.300:FF:000218">
    <property type="entry name" value="Multidrug ABC transporter ATP-binding protein"/>
    <property type="match status" value="1"/>
</dbReference>
<protein>
    <submittedName>
        <fullName evidence="11">Lipid A export ATP-binding/permease protein msbA</fullName>
    </submittedName>
</protein>
<dbReference type="InterPro" id="IPR003593">
    <property type="entry name" value="AAA+_ATPase"/>
</dbReference>
<dbReference type="InterPro" id="IPR003439">
    <property type="entry name" value="ABC_transporter-like_ATP-bd"/>
</dbReference>
<proteinExistence type="inferred from homology"/>
<evidence type="ECO:0000313" key="11">
    <source>
        <dbReference type="EMBL" id="EIT84270.1"/>
    </source>
</evidence>
<dbReference type="Gene3D" id="1.20.1560.10">
    <property type="entry name" value="ABC transporter type 1, transmembrane domain"/>
    <property type="match status" value="1"/>
</dbReference>
<dbReference type="PANTHER" id="PTHR43394">
    <property type="entry name" value="ATP-DEPENDENT PERMEASE MDL1, MITOCHONDRIAL"/>
    <property type="match status" value="1"/>
</dbReference>
<feature type="transmembrane region" description="Helical" evidence="8">
    <location>
        <begin position="18"/>
        <end position="40"/>
    </location>
</feature>
<feature type="domain" description="ABC transporter" evidence="9">
    <location>
        <begin position="299"/>
        <end position="533"/>
    </location>
</feature>
<dbReference type="Pfam" id="PF00005">
    <property type="entry name" value="ABC_tran"/>
    <property type="match status" value="1"/>
</dbReference>
<dbReference type="eggNOG" id="COG1132">
    <property type="taxonomic scope" value="Bacteria"/>
</dbReference>
<dbReference type="PROSITE" id="PS50893">
    <property type="entry name" value="ABC_TRANSPORTER_2"/>
    <property type="match status" value="1"/>
</dbReference>
<dbReference type="InterPro" id="IPR039421">
    <property type="entry name" value="Type_1_exporter"/>
</dbReference>
<evidence type="ECO:0000259" key="9">
    <source>
        <dbReference type="PROSITE" id="PS50893"/>
    </source>
</evidence>
<dbReference type="GO" id="GO:0005886">
    <property type="term" value="C:plasma membrane"/>
    <property type="evidence" value="ECO:0007669"/>
    <property type="project" value="UniProtKB-SubCell"/>
</dbReference>
<dbReference type="PROSITE" id="PS00211">
    <property type="entry name" value="ABC_TRANSPORTER_1"/>
    <property type="match status" value="1"/>
</dbReference>
<dbReference type="SUPFAM" id="SSF52540">
    <property type="entry name" value="P-loop containing nucleoside triphosphate hydrolases"/>
    <property type="match status" value="1"/>
</dbReference>
<dbReference type="SUPFAM" id="SSF90123">
    <property type="entry name" value="ABC transporter transmembrane region"/>
    <property type="match status" value="1"/>
</dbReference>
<comment type="similarity">
    <text evidence="2">Belongs to the ABC transporter superfamily.</text>
</comment>
<dbReference type="PROSITE" id="PS50929">
    <property type="entry name" value="ABC_TM1F"/>
    <property type="match status" value="1"/>
</dbReference>
<evidence type="ECO:0000256" key="6">
    <source>
        <dbReference type="ARBA" id="ARBA00022989"/>
    </source>
</evidence>
<dbReference type="Pfam" id="PF00664">
    <property type="entry name" value="ABC_membrane"/>
    <property type="match status" value="1"/>
</dbReference>
<dbReference type="Gene3D" id="3.40.50.300">
    <property type="entry name" value="P-loop containing nucleotide triphosphate hydrolases"/>
    <property type="match status" value="1"/>
</dbReference>
<evidence type="ECO:0000256" key="4">
    <source>
        <dbReference type="ARBA" id="ARBA00022741"/>
    </source>
</evidence>